<dbReference type="AlphaFoldDB" id="A0AAP0MYZ5"/>
<evidence type="ECO:0000313" key="1">
    <source>
        <dbReference type="EMBL" id="KAK9228341.1"/>
    </source>
</evidence>
<dbReference type="Proteomes" id="UP001428341">
    <property type="component" value="Unassembled WGS sequence"/>
</dbReference>
<comment type="caution">
    <text evidence="1">The sequence shown here is derived from an EMBL/GenBank/DDBJ whole genome shotgun (WGS) entry which is preliminary data.</text>
</comment>
<organism evidence="1 2">
    <name type="scientific">Citrus x changshan-huyou</name>
    <dbReference type="NCBI Taxonomy" id="2935761"/>
    <lineage>
        <taxon>Eukaryota</taxon>
        <taxon>Viridiplantae</taxon>
        <taxon>Streptophyta</taxon>
        <taxon>Embryophyta</taxon>
        <taxon>Tracheophyta</taxon>
        <taxon>Spermatophyta</taxon>
        <taxon>Magnoliopsida</taxon>
        <taxon>eudicotyledons</taxon>
        <taxon>Gunneridae</taxon>
        <taxon>Pentapetalae</taxon>
        <taxon>rosids</taxon>
        <taxon>malvids</taxon>
        <taxon>Sapindales</taxon>
        <taxon>Rutaceae</taxon>
        <taxon>Aurantioideae</taxon>
        <taxon>Citrus</taxon>
    </lineage>
</organism>
<proteinExistence type="predicted"/>
<dbReference type="EMBL" id="JBCGBO010000001">
    <property type="protein sequence ID" value="KAK9228341.1"/>
    <property type="molecule type" value="Genomic_DNA"/>
</dbReference>
<accession>A0AAP0MYZ5</accession>
<keyword evidence="2" id="KW-1185">Reference proteome</keyword>
<sequence length="131" mass="15048">MVLRQRYVSAKWGISADVITMGLFGDHIVSKHLVKLMGSQKKQEVKVGHRGLITMAFFYPLYHASMQRWFLFTVKIHVQCNISSVLQAQLEIKSCPWCVNTTSFTMLIISYGSNSFCTLLCKWVNFKLHIS</sequence>
<protein>
    <submittedName>
        <fullName evidence="1">Uncharacterized protein</fullName>
    </submittedName>
</protein>
<reference evidence="1 2" key="1">
    <citation type="submission" date="2024-05" db="EMBL/GenBank/DDBJ databases">
        <title>Haplotype-resolved chromosome-level genome assembly of Huyou (Citrus changshanensis).</title>
        <authorList>
            <person name="Miao C."/>
            <person name="Chen W."/>
            <person name="Wu Y."/>
            <person name="Wang L."/>
            <person name="Zhao S."/>
            <person name="Grierson D."/>
            <person name="Xu C."/>
            <person name="Chen K."/>
        </authorList>
    </citation>
    <scope>NUCLEOTIDE SEQUENCE [LARGE SCALE GENOMIC DNA]</scope>
    <source>
        <strain evidence="1">01-14</strain>
        <tissue evidence="1">Leaf</tissue>
    </source>
</reference>
<gene>
    <name evidence="1" type="ORF">WN944_021291</name>
</gene>
<evidence type="ECO:0000313" key="2">
    <source>
        <dbReference type="Proteomes" id="UP001428341"/>
    </source>
</evidence>
<name>A0AAP0MYZ5_9ROSI</name>